<evidence type="ECO:0000313" key="2">
    <source>
        <dbReference type="EMBL" id="MEA5139098.1"/>
    </source>
</evidence>
<dbReference type="PROSITE" id="PS51819">
    <property type="entry name" value="VOC"/>
    <property type="match status" value="1"/>
</dbReference>
<sequence length="130" mass="14672">MSIEHIAIWTIDLEKMKSFYCQYFGAESNQKYVNPNTKFESYFLSFGKGSTRLEIMYSPSVVDIPTDILQQTKGLVHFAISVGSIEKVNELTETLANDGFTVIGKPRTTGDGYYESVVLDPENNRIEITV</sequence>
<dbReference type="InterPro" id="IPR051332">
    <property type="entry name" value="Fosfomycin_Res_Enzymes"/>
</dbReference>
<name>A0ABU5Q8D1_9BACT</name>
<dbReference type="InterPro" id="IPR029068">
    <property type="entry name" value="Glyas_Bleomycin-R_OHBP_Dase"/>
</dbReference>
<dbReference type="PANTHER" id="PTHR36113">
    <property type="entry name" value="LYASE, PUTATIVE-RELATED-RELATED"/>
    <property type="match status" value="1"/>
</dbReference>
<dbReference type="Pfam" id="PF00903">
    <property type="entry name" value="Glyoxalase"/>
    <property type="match status" value="1"/>
</dbReference>
<protein>
    <submittedName>
        <fullName evidence="2">VOC family protein</fullName>
    </submittedName>
</protein>
<gene>
    <name evidence="2" type="ORF">VB248_08130</name>
</gene>
<dbReference type="EMBL" id="JAYFUM010000008">
    <property type="protein sequence ID" value="MEA5139098.1"/>
    <property type="molecule type" value="Genomic_DNA"/>
</dbReference>
<dbReference type="RefSeq" id="WP_323296259.1">
    <property type="nucleotide sequence ID" value="NZ_JAYFUM010000008.1"/>
</dbReference>
<dbReference type="PANTHER" id="PTHR36113:SF1">
    <property type="entry name" value="GLYOXALASE_BLEOMYCIN RESISTANCE PROTEIN_DIOXYGENASE"/>
    <property type="match status" value="1"/>
</dbReference>
<dbReference type="Gene3D" id="3.10.180.10">
    <property type="entry name" value="2,3-Dihydroxybiphenyl 1,2-Dioxygenase, domain 1"/>
    <property type="match status" value="1"/>
</dbReference>
<evidence type="ECO:0000259" key="1">
    <source>
        <dbReference type="PROSITE" id="PS51819"/>
    </source>
</evidence>
<organism evidence="2 3">
    <name type="scientific">Arcicella rigui</name>
    <dbReference type="NCBI Taxonomy" id="797020"/>
    <lineage>
        <taxon>Bacteria</taxon>
        <taxon>Pseudomonadati</taxon>
        <taxon>Bacteroidota</taxon>
        <taxon>Cytophagia</taxon>
        <taxon>Cytophagales</taxon>
        <taxon>Flectobacillaceae</taxon>
        <taxon>Arcicella</taxon>
    </lineage>
</organism>
<proteinExistence type="predicted"/>
<dbReference type="SUPFAM" id="SSF54593">
    <property type="entry name" value="Glyoxalase/Bleomycin resistance protein/Dihydroxybiphenyl dioxygenase"/>
    <property type="match status" value="1"/>
</dbReference>
<comment type="caution">
    <text evidence="2">The sequence shown here is derived from an EMBL/GenBank/DDBJ whole genome shotgun (WGS) entry which is preliminary data.</text>
</comment>
<keyword evidence="3" id="KW-1185">Reference proteome</keyword>
<accession>A0ABU5Q8D1</accession>
<dbReference type="InterPro" id="IPR004360">
    <property type="entry name" value="Glyas_Fos-R_dOase_dom"/>
</dbReference>
<dbReference type="Proteomes" id="UP001302949">
    <property type="component" value="Unassembled WGS sequence"/>
</dbReference>
<evidence type="ECO:0000313" key="3">
    <source>
        <dbReference type="Proteomes" id="UP001302949"/>
    </source>
</evidence>
<reference evidence="2 3" key="1">
    <citation type="submission" date="2023-12" db="EMBL/GenBank/DDBJ databases">
        <title>Novel species of the genus Arcicella isolated from rivers.</title>
        <authorList>
            <person name="Lu H."/>
        </authorList>
    </citation>
    <scope>NUCLEOTIDE SEQUENCE [LARGE SCALE GENOMIC DNA]</scope>
    <source>
        <strain evidence="2 3">KCTC 23307</strain>
    </source>
</reference>
<dbReference type="InterPro" id="IPR037523">
    <property type="entry name" value="VOC_core"/>
</dbReference>
<feature type="domain" description="VOC" evidence="1">
    <location>
        <begin position="2"/>
        <end position="130"/>
    </location>
</feature>